<name>A0A6J5S103_9CAUD</name>
<evidence type="ECO:0000313" key="2">
    <source>
        <dbReference type="EMBL" id="CAB4154826.1"/>
    </source>
</evidence>
<dbReference type="EMBL" id="LR796625">
    <property type="protein sequence ID" value="CAB4154826.1"/>
    <property type="molecule type" value="Genomic_DNA"/>
</dbReference>
<feature type="compositionally biased region" description="Basic and acidic residues" evidence="1">
    <location>
        <begin position="50"/>
        <end position="60"/>
    </location>
</feature>
<sequence length="66" mass="7594">MSAVHKPNLNFDNEHKEHVPYQVVLAGELQSSYKKLMQQAPPRTTKSKKQKDGPKADPESLNRFFK</sequence>
<gene>
    <name evidence="4" type="ORF">UFOVP1307_92</name>
    <name evidence="2" type="ORF">UFOVP651_31</name>
    <name evidence="3" type="ORF">UFOVP902_110</name>
</gene>
<feature type="region of interest" description="Disordered" evidence="1">
    <location>
        <begin position="35"/>
        <end position="66"/>
    </location>
</feature>
<dbReference type="EMBL" id="LR796859">
    <property type="protein sequence ID" value="CAB4170787.1"/>
    <property type="molecule type" value="Genomic_DNA"/>
</dbReference>
<reference evidence="4" key="1">
    <citation type="submission" date="2020-05" db="EMBL/GenBank/DDBJ databases">
        <authorList>
            <person name="Chiriac C."/>
            <person name="Salcher M."/>
            <person name="Ghai R."/>
            <person name="Kavagutti S V."/>
        </authorList>
    </citation>
    <scope>NUCLEOTIDE SEQUENCE</scope>
</reference>
<evidence type="ECO:0000313" key="3">
    <source>
        <dbReference type="EMBL" id="CAB4170787.1"/>
    </source>
</evidence>
<proteinExistence type="predicted"/>
<protein>
    <submittedName>
        <fullName evidence="4">Uncharacterized protein</fullName>
    </submittedName>
</protein>
<evidence type="ECO:0000313" key="4">
    <source>
        <dbReference type="EMBL" id="CAB4198444.1"/>
    </source>
</evidence>
<evidence type="ECO:0000256" key="1">
    <source>
        <dbReference type="SAM" id="MobiDB-lite"/>
    </source>
</evidence>
<dbReference type="EMBL" id="LR797270">
    <property type="protein sequence ID" value="CAB4198444.1"/>
    <property type="molecule type" value="Genomic_DNA"/>
</dbReference>
<organism evidence="4">
    <name type="scientific">uncultured Caudovirales phage</name>
    <dbReference type="NCBI Taxonomy" id="2100421"/>
    <lineage>
        <taxon>Viruses</taxon>
        <taxon>Duplodnaviria</taxon>
        <taxon>Heunggongvirae</taxon>
        <taxon>Uroviricota</taxon>
        <taxon>Caudoviricetes</taxon>
        <taxon>Peduoviridae</taxon>
        <taxon>Maltschvirus</taxon>
        <taxon>Maltschvirus maltsch</taxon>
    </lineage>
</organism>
<accession>A0A6J5S103</accession>